<dbReference type="InterPro" id="IPR025997">
    <property type="entry name" value="SBP_2_dom"/>
</dbReference>
<dbReference type="PANTHER" id="PTHR46847:SF1">
    <property type="entry name" value="D-ALLOSE-BINDING PERIPLASMIC PROTEIN-RELATED"/>
    <property type="match status" value="1"/>
</dbReference>
<dbReference type="InterPro" id="IPR028082">
    <property type="entry name" value="Peripla_BP_I"/>
</dbReference>
<proteinExistence type="inferred from homology"/>
<sequence length="338" mass="35228">MKKFTRIAAGVAVAGMALFGLTACGSTEDGGGDGATGEARNVEDLKIGFLIRQLDAPYFAAMQKEAEDLAEEHGFELLVQDAGGDAVKQLDQANTMVTQGVDVLLINATSQDTQRDQLEQLAGEVPIVFVDYGIPDVGVTTVQSANEEIGRLSGKLTGERLGKGTEISVGVLTGPPEDDIVGPQRQGGFLKGLEEAGVKYEVVAETPAGWATDQAVPATESILAANPDLGLLLGLNDSMALGGLTVLEDQGNTTTLVAAASDGQKEALKLIKDQGCEGRYISTGLNSPSLAVNRAMEIAIQIGTGEAAADSFEPLEFTEAAGINCENVDDYYDPDSVF</sequence>
<evidence type="ECO:0000256" key="1">
    <source>
        <dbReference type="ARBA" id="ARBA00004196"/>
    </source>
</evidence>
<dbReference type="RefSeq" id="WP_208045526.1">
    <property type="nucleotide sequence ID" value="NZ_JAGDYL010000008.1"/>
</dbReference>
<gene>
    <name evidence="6" type="ORF">J4H91_06945</name>
</gene>
<feature type="chain" id="PRO_5039345097" evidence="4">
    <location>
        <begin position="23"/>
        <end position="338"/>
    </location>
</feature>
<evidence type="ECO:0000313" key="7">
    <source>
        <dbReference type="Proteomes" id="UP000664398"/>
    </source>
</evidence>
<dbReference type="PROSITE" id="PS51257">
    <property type="entry name" value="PROKAR_LIPOPROTEIN"/>
    <property type="match status" value="1"/>
</dbReference>
<reference evidence="6" key="1">
    <citation type="submission" date="2021-03" db="EMBL/GenBank/DDBJ databases">
        <title>Leucobacter chromiisoli sp. nov., isolated from chromium-containing soil of chemical plant.</title>
        <authorList>
            <person name="Xu Z."/>
        </authorList>
    </citation>
    <scope>NUCLEOTIDE SEQUENCE</scope>
    <source>
        <strain evidence="6">A2</strain>
    </source>
</reference>
<feature type="signal peptide" evidence="4">
    <location>
        <begin position="1"/>
        <end position="22"/>
    </location>
</feature>
<accession>A0A939LUK1</accession>
<dbReference type="EMBL" id="JAGDYL010000008">
    <property type="protein sequence ID" value="MBO1805054.1"/>
    <property type="molecule type" value="Genomic_DNA"/>
</dbReference>
<dbReference type="Proteomes" id="UP000664398">
    <property type="component" value="Unassembled WGS sequence"/>
</dbReference>
<evidence type="ECO:0000313" key="6">
    <source>
        <dbReference type="EMBL" id="MBO1805054.1"/>
    </source>
</evidence>
<dbReference type="GO" id="GO:0030246">
    <property type="term" value="F:carbohydrate binding"/>
    <property type="evidence" value="ECO:0007669"/>
    <property type="project" value="UniProtKB-ARBA"/>
</dbReference>
<comment type="subcellular location">
    <subcellularLocation>
        <location evidence="1">Cell envelope</location>
    </subcellularLocation>
</comment>
<keyword evidence="7" id="KW-1185">Reference proteome</keyword>
<dbReference type="AlphaFoldDB" id="A0A939LUK1"/>
<keyword evidence="3 4" id="KW-0732">Signal</keyword>
<dbReference type="SUPFAM" id="SSF53822">
    <property type="entry name" value="Periplasmic binding protein-like I"/>
    <property type="match status" value="1"/>
</dbReference>
<organism evidence="6 7">
    <name type="scientific">Leucobacter ruminantium</name>
    <dbReference type="NCBI Taxonomy" id="1289170"/>
    <lineage>
        <taxon>Bacteria</taxon>
        <taxon>Bacillati</taxon>
        <taxon>Actinomycetota</taxon>
        <taxon>Actinomycetes</taxon>
        <taxon>Micrococcales</taxon>
        <taxon>Microbacteriaceae</taxon>
        <taxon>Leucobacter</taxon>
    </lineage>
</organism>
<comment type="similarity">
    <text evidence="2">Belongs to the bacterial solute-binding protein 2 family.</text>
</comment>
<name>A0A939LUK1_9MICO</name>
<feature type="domain" description="Periplasmic binding protein" evidence="5">
    <location>
        <begin position="47"/>
        <end position="306"/>
    </location>
</feature>
<dbReference type="GO" id="GO:0030313">
    <property type="term" value="C:cell envelope"/>
    <property type="evidence" value="ECO:0007669"/>
    <property type="project" value="UniProtKB-SubCell"/>
</dbReference>
<evidence type="ECO:0000256" key="4">
    <source>
        <dbReference type="SAM" id="SignalP"/>
    </source>
</evidence>
<evidence type="ECO:0000256" key="2">
    <source>
        <dbReference type="ARBA" id="ARBA00007639"/>
    </source>
</evidence>
<comment type="caution">
    <text evidence="6">The sequence shown here is derived from an EMBL/GenBank/DDBJ whole genome shotgun (WGS) entry which is preliminary data.</text>
</comment>
<dbReference type="PANTHER" id="PTHR46847">
    <property type="entry name" value="D-ALLOSE-BINDING PERIPLASMIC PROTEIN-RELATED"/>
    <property type="match status" value="1"/>
</dbReference>
<dbReference type="Pfam" id="PF13407">
    <property type="entry name" value="Peripla_BP_4"/>
    <property type="match status" value="1"/>
</dbReference>
<dbReference type="Gene3D" id="3.40.50.2300">
    <property type="match status" value="2"/>
</dbReference>
<protein>
    <submittedName>
        <fullName evidence="6">Substrate-binding domain-containing protein</fullName>
    </submittedName>
</protein>
<evidence type="ECO:0000259" key="5">
    <source>
        <dbReference type="Pfam" id="PF13407"/>
    </source>
</evidence>
<evidence type="ECO:0000256" key="3">
    <source>
        <dbReference type="ARBA" id="ARBA00022729"/>
    </source>
</evidence>